<protein>
    <recommendedName>
        <fullName evidence="7">Metalloendopeptidase</fullName>
        <ecNumber evidence="7">3.4.24.-</ecNumber>
    </recommendedName>
</protein>
<dbReference type="InterPro" id="IPR006026">
    <property type="entry name" value="Peptidase_Metallo"/>
</dbReference>
<evidence type="ECO:0000256" key="1">
    <source>
        <dbReference type="ARBA" id="ARBA00022670"/>
    </source>
</evidence>
<proteinExistence type="predicted"/>
<keyword evidence="1 6" id="KW-0645">Protease</keyword>
<feature type="binding site" evidence="6">
    <location>
        <position position="193"/>
    </location>
    <ligand>
        <name>Zn(2+)</name>
        <dbReference type="ChEBI" id="CHEBI:29105"/>
        <note>catalytic</note>
    </ligand>
</feature>
<evidence type="ECO:0000256" key="2">
    <source>
        <dbReference type="ARBA" id="ARBA00022723"/>
    </source>
</evidence>
<evidence type="ECO:0000256" key="8">
    <source>
        <dbReference type="SAM" id="MobiDB-lite"/>
    </source>
</evidence>
<reference evidence="11" key="1">
    <citation type="submission" date="2017-01" db="EMBL/GenBank/DDBJ databases">
        <title>Comparative genomics of anhydrobiosis in the tardigrade Hypsibius dujardini.</title>
        <authorList>
            <person name="Yoshida Y."/>
            <person name="Koutsovoulos G."/>
            <person name="Laetsch D."/>
            <person name="Stevens L."/>
            <person name="Kumar S."/>
            <person name="Horikawa D."/>
            <person name="Ishino K."/>
            <person name="Komine S."/>
            <person name="Tomita M."/>
            <person name="Blaxter M."/>
            <person name="Arakawa K."/>
        </authorList>
    </citation>
    <scope>NUCLEOTIDE SEQUENCE [LARGE SCALE GENOMIC DNA]</scope>
    <source>
        <strain evidence="11">Z151</strain>
    </source>
</reference>
<evidence type="ECO:0000256" key="6">
    <source>
        <dbReference type="PROSITE-ProRule" id="PRU01211"/>
    </source>
</evidence>
<keyword evidence="7" id="KW-0732">Signal</keyword>
<sequence length="325" mass="37273">MESSSLFLITQAIVIFALDVVPFSAAISSRNFTEVEVVLTSFRNSTHSEETVVEKTEVANNTWAVQSHAEVIYSTDNKLIVVTDDQLPQEYWVPVKPKLAYWPNKTVAVEIDKMFTYAEQRVVWIALEAMSESVGRCVQFVRRSCNEKDYLYFKKAKTCDSAIGYKGGRHIVKLSTGCLDPEELGAIQHEVLHALGFFHEHSRDDRDDWVEINWENVLPRDKRDFKKLKFRTFNLPYDYTSLMHYPSDAYAIDEKVPTLLPTKPAVNITTMGQRIGLSLIDVRRFRVPYQCDDLRPSQSSSFGRNRDMYQKSLSDDEDASSPSKT</sequence>
<dbReference type="CDD" id="cd04280">
    <property type="entry name" value="ZnMc_astacin_like"/>
    <property type="match status" value="1"/>
</dbReference>
<dbReference type="Pfam" id="PF01400">
    <property type="entry name" value="Astacin"/>
    <property type="match status" value="1"/>
</dbReference>
<feature type="domain" description="Peptidase M12A" evidence="9">
    <location>
        <begin position="93"/>
        <end position="292"/>
    </location>
</feature>
<dbReference type="PANTHER" id="PTHR10127:SF780">
    <property type="entry name" value="METALLOENDOPEPTIDASE"/>
    <property type="match status" value="1"/>
</dbReference>
<dbReference type="AlphaFoldDB" id="A0A9X6NJT2"/>
<dbReference type="InterPro" id="IPR001506">
    <property type="entry name" value="Peptidase_M12A"/>
</dbReference>
<dbReference type="InterPro" id="IPR024079">
    <property type="entry name" value="MetalloPept_cat_dom_sf"/>
</dbReference>
<accession>A0A9X6NJT2</accession>
<gene>
    <name evidence="10" type="ORF">BV898_18322</name>
</gene>
<dbReference type="PRINTS" id="PR00480">
    <property type="entry name" value="ASTACIN"/>
</dbReference>
<feature type="chain" id="PRO_5041019347" description="Metalloendopeptidase" evidence="7">
    <location>
        <begin position="27"/>
        <end position="325"/>
    </location>
</feature>
<keyword evidence="2 6" id="KW-0479">Metal-binding</keyword>
<dbReference type="Proteomes" id="UP000192578">
    <property type="component" value="Unassembled WGS sequence"/>
</dbReference>
<evidence type="ECO:0000259" key="9">
    <source>
        <dbReference type="PROSITE" id="PS51864"/>
    </source>
</evidence>
<comment type="caution">
    <text evidence="10">The sequence shown here is derived from an EMBL/GenBank/DDBJ whole genome shotgun (WGS) entry which is preliminary data.</text>
</comment>
<feature type="active site" evidence="6">
    <location>
        <position position="190"/>
    </location>
</feature>
<dbReference type="OrthoDB" id="291007at2759"/>
<evidence type="ECO:0000256" key="3">
    <source>
        <dbReference type="ARBA" id="ARBA00022801"/>
    </source>
</evidence>
<comment type="caution">
    <text evidence="6">Lacks conserved residue(s) required for the propagation of feature annotation.</text>
</comment>
<evidence type="ECO:0000256" key="4">
    <source>
        <dbReference type="ARBA" id="ARBA00022833"/>
    </source>
</evidence>
<organism evidence="10 11">
    <name type="scientific">Hypsibius exemplaris</name>
    <name type="common">Freshwater tardigrade</name>
    <dbReference type="NCBI Taxonomy" id="2072580"/>
    <lineage>
        <taxon>Eukaryota</taxon>
        <taxon>Metazoa</taxon>
        <taxon>Ecdysozoa</taxon>
        <taxon>Tardigrada</taxon>
        <taxon>Eutardigrada</taxon>
        <taxon>Parachela</taxon>
        <taxon>Hypsibioidea</taxon>
        <taxon>Hypsibiidae</taxon>
        <taxon>Hypsibius</taxon>
    </lineage>
</organism>
<keyword evidence="5 6" id="KW-0482">Metalloprotease</keyword>
<dbReference type="EMBL" id="MTYJ01000355">
    <property type="protein sequence ID" value="OWA53903.1"/>
    <property type="molecule type" value="Genomic_DNA"/>
</dbReference>
<dbReference type="GO" id="GO:0006508">
    <property type="term" value="P:proteolysis"/>
    <property type="evidence" value="ECO:0007669"/>
    <property type="project" value="UniProtKB-KW"/>
</dbReference>
<keyword evidence="3 6" id="KW-0378">Hydrolase</keyword>
<dbReference type="Gene3D" id="3.40.390.10">
    <property type="entry name" value="Collagenase (Catalytic Domain)"/>
    <property type="match status" value="1"/>
</dbReference>
<evidence type="ECO:0000256" key="5">
    <source>
        <dbReference type="ARBA" id="ARBA00023049"/>
    </source>
</evidence>
<dbReference type="EC" id="3.4.24.-" evidence="7"/>
<keyword evidence="11" id="KW-1185">Reference proteome</keyword>
<evidence type="ECO:0000313" key="11">
    <source>
        <dbReference type="Proteomes" id="UP000192578"/>
    </source>
</evidence>
<evidence type="ECO:0000256" key="7">
    <source>
        <dbReference type="RuleBase" id="RU361183"/>
    </source>
</evidence>
<dbReference type="GO" id="GO:0008270">
    <property type="term" value="F:zinc ion binding"/>
    <property type="evidence" value="ECO:0007669"/>
    <property type="project" value="UniProtKB-UniRule"/>
</dbReference>
<comment type="cofactor">
    <cofactor evidence="6 7">
        <name>Zn(2+)</name>
        <dbReference type="ChEBI" id="CHEBI:29105"/>
    </cofactor>
    <text evidence="6 7">Binds 1 zinc ion per subunit.</text>
</comment>
<name>A0A9X6NJT2_HYPEX</name>
<feature type="region of interest" description="Disordered" evidence="8">
    <location>
        <begin position="296"/>
        <end position="325"/>
    </location>
</feature>
<feature type="binding site" evidence="6">
    <location>
        <position position="199"/>
    </location>
    <ligand>
        <name>Zn(2+)</name>
        <dbReference type="ChEBI" id="CHEBI:29105"/>
        <note>catalytic</note>
    </ligand>
</feature>
<keyword evidence="4 6" id="KW-0862">Zinc</keyword>
<dbReference type="PROSITE" id="PS51864">
    <property type="entry name" value="ASTACIN"/>
    <property type="match status" value="1"/>
</dbReference>
<feature type="signal peptide" evidence="7">
    <location>
        <begin position="1"/>
        <end position="26"/>
    </location>
</feature>
<dbReference type="InterPro" id="IPR034035">
    <property type="entry name" value="Astacin-like_dom"/>
</dbReference>
<dbReference type="GO" id="GO:0004222">
    <property type="term" value="F:metalloendopeptidase activity"/>
    <property type="evidence" value="ECO:0007669"/>
    <property type="project" value="UniProtKB-UniRule"/>
</dbReference>
<dbReference type="PANTHER" id="PTHR10127">
    <property type="entry name" value="DISCOIDIN, CUB, EGF, LAMININ , AND ZINC METALLOPROTEASE DOMAIN CONTAINING"/>
    <property type="match status" value="1"/>
</dbReference>
<dbReference type="SMART" id="SM00235">
    <property type="entry name" value="ZnMc"/>
    <property type="match status" value="1"/>
</dbReference>
<evidence type="ECO:0000313" key="10">
    <source>
        <dbReference type="EMBL" id="OWA53903.1"/>
    </source>
</evidence>
<dbReference type="SUPFAM" id="SSF55486">
    <property type="entry name" value="Metalloproteases ('zincins'), catalytic domain"/>
    <property type="match status" value="1"/>
</dbReference>
<feature type="binding site" evidence="6">
    <location>
        <position position="189"/>
    </location>
    <ligand>
        <name>Zn(2+)</name>
        <dbReference type="ChEBI" id="CHEBI:29105"/>
        <note>catalytic</note>
    </ligand>
</feature>